<dbReference type="HOGENOM" id="CLU_231858_0_0_6"/>
<evidence type="ECO:0000313" key="1">
    <source>
        <dbReference type="EMBL" id="EAR30640.1"/>
    </source>
</evidence>
<dbReference type="STRING" id="87626.PTD2_03686"/>
<comment type="caution">
    <text evidence="1">The sequence shown here is derived from an EMBL/GenBank/DDBJ whole genome shotgun (WGS) entry which is preliminary data.</text>
</comment>
<keyword evidence="2" id="KW-1185">Reference proteome</keyword>
<organism evidence="1 2">
    <name type="scientific">Pseudoalteromonas tunicata D2</name>
    <dbReference type="NCBI Taxonomy" id="87626"/>
    <lineage>
        <taxon>Bacteria</taxon>
        <taxon>Pseudomonadati</taxon>
        <taxon>Pseudomonadota</taxon>
        <taxon>Gammaproteobacteria</taxon>
        <taxon>Alteromonadales</taxon>
        <taxon>Pseudoalteromonadaceae</taxon>
        <taxon>Pseudoalteromonas</taxon>
    </lineage>
</organism>
<dbReference type="EMBL" id="AAOH01000001">
    <property type="protein sequence ID" value="EAR30640.1"/>
    <property type="molecule type" value="Genomic_DNA"/>
</dbReference>
<dbReference type="Proteomes" id="UP000006201">
    <property type="component" value="Unassembled WGS sequence"/>
</dbReference>
<dbReference type="RefSeq" id="WP_009836938.1">
    <property type="nucleotide sequence ID" value="NZ_AAOH01000001.1"/>
</dbReference>
<name>A4C508_9GAMM</name>
<evidence type="ECO:0000313" key="2">
    <source>
        <dbReference type="Proteomes" id="UP000006201"/>
    </source>
</evidence>
<dbReference type="Gene3D" id="2.60.120.200">
    <property type="match status" value="1"/>
</dbReference>
<proteinExistence type="predicted"/>
<dbReference type="eggNOG" id="COG3210">
    <property type="taxonomic scope" value="Bacteria"/>
</dbReference>
<sequence>MKNNNTAAQWIKPLIWLSVLFIGFFAEINQSYGYGWLDVHRFRHGWVLARGLVLENDSPIYVEYDDKGKVVGGLHKLATDLPGGTVISADYVNATYDILEDNQQQYGGSLQIMSVDNYNSATLLNGLNKSVKKVEVSNYYKTVVIRDTKTLISDFQPHVLMLARFDLNSIGRQTTAKSLLIDKYGALVYASDNTISFKSAFFEGDEGEQALPPTFKDLRDVETYAPFKNAFVEVLAPYGGLTSTGEDGRWVSQYGLIPCPMFFFEYNTNVWMKYYYAAYNPRNWSPYEYQWKPGYDACIGYDAMQPTDLVGLMVKIAIIGILSNISVKDLPYTFYVDSTVATGGAKLTSLGKSVSIGAQTQYVYQAPDLEPIAQPLYDFDGDLIPERTLFGNLDSTGQFSCTLDKSAASYYGVYFSSKYSGLPLTDCNDAKADLIQPDVMRVIDINPDLSHQGLLGEISSDDLQDTDIFIFRESTGMLITQRKGVDLRDGVSHYGTEDDTFMYGILMRGPAAAAFGSFDERFESGFASYQSRSHMNPDLHRRDANHLRPNELIRIVLINRKTGYIGTSLKSYSDIGKWNTVKDLMSRINMGPPNLSITAERFYTADEMSSKPGDNKNIISYEGSASSKDEMIVLTTEWLDHDGTPLPKGLEDYGYTGRLAKVGGANTLVTAGGMMANFAIIPGRNIVQIKLPGDGNTNEHFYVNVSGAPISENPSFADIGAASSGPLAHRPKNYVPFKVPVFDEIQTTLSTLLYKKAKKDGLANNLDAPKPIYHYLYRPEYQFSTYQLNLKKLSRHTNSGDVIHLQGKKRPLIGSSDSMVKLMYDLIASQHEALEFLGQGQELVFALGADEIKATIGEDGQIIFDRLDHIASLDVEDFVTLSLYNNTDPTNVLWDYAFRTVSLTPQRNTKLDNNANTITITADVAANSYHAVSAKITPASEKPEKLNWGIEGQGSLLTKETMGNNGLHVAKADLSTKAGDKTTLYAYSGEENNRFYSLSVETIAGSPFSVEKKTSSGETAIAGLGEAQWQFIVKDKFGNLVKDGTNIRVSSFSLNVESVSPTINGVTTVKLKGIRESGDNEFDVIVAEGISYPFKQYVHDINIEVNVPTEVEIKTELNFSVKAKSTYGNLEGLNIDLAVHRGKLDKYAASLTSTGIHNPLFYSGNFPGIAQFSAKIAGTDKIATQSFKVIPKEDYLESSILTLGGETTIDLTDGKTRTFGSSTRLHVNTIPNDNVSLEIGSIFEPPLYPLIDYSSDFGILQHNILTDYSNGIDAITKNISLVQSNKKNTINAFQFNKTQYKQTYIDIPEHDKLTGLTSAGINFSINLNDTSSLSEEVEIVDWDNFGLRLKLNTDQTLALYIDTVDGTESLIHSQVLQQGQWHNVAMHIIGDKVKLGVSGSIVELKLASSIQAKNTKSYALRFTSSSNQLTSFQLTEIKLFDWLSEATLTFDDGTFNADLIADNTGKAAIKVTAHQPVTAYKRLYQSSAQRTLLANLIVSKAYADQTFSQCFDLPVVDPNDTDAQIKFVEQFTTLVLDCFFKEKIKQAKITYQKAEGIFDASAALVQVGLLETTYSTLRGLKDASIVITNCLDGAATGGNDSAVGIGCDFITSMLAVGDVRDLIKQTWNYHISPDDYDELEANLAALGLLASAAQLIPGAGQTAGVVISAALSSVKIIVKVIKRSNKAGKGAGRALAKRIARIVQSDKSLEQKGEAFQALLPFIEMTAAIVLIKDDNPEIFDVMINAISTDDGQDAIIEWIGDYFERLESELLRAEINKPFNPFKYLMSSAYADISSDLQRKFLKELTTLIAQVKRINPEATSEVIADTFIGALEQFLRLSKDPNFISSLTKGKVQDFLILNAFINVKKIGGDDTVKRFALHAPYTLGYGKNLFSGDEYVKAFAELPLDKLNPQSLQGLRGILNKFQNNGGAGNKLGIAKGPIAHAFFIADMLKRSDVEIENIEILDRAASTTRFTDLVVRINGQLIKVEFKNYFADTWAKNLGNGMKNKPTKAGQEGGEDFAAEVAGQLAEDLANLAANKYKGYQWVFTPDVLPDSRTLTKAPTDAVLIKQQDEILEHIISLIDDNVLTTIMQKQNLDKVGPIKDPDKRLAFKDGLVEQLKELQKSDMPFISITKFEQIIKSD</sequence>
<gene>
    <name evidence="1" type="ORF">PTD2_03686</name>
</gene>
<dbReference type="OrthoDB" id="6740080at2"/>
<protein>
    <submittedName>
        <fullName evidence="1">Uncharacterized protein</fullName>
    </submittedName>
</protein>
<reference evidence="1 2" key="1">
    <citation type="submission" date="2006-02" db="EMBL/GenBank/DDBJ databases">
        <authorList>
            <person name="Moran M.A."/>
            <person name="Kjelleberg S."/>
            <person name="Egan S."/>
            <person name="Saunders N."/>
            <person name="Thomas T."/>
            <person name="Ferriera S."/>
            <person name="Johnson J."/>
            <person name="Kravitz S."/>
            <person name="Halpern A."/>
            <person name="Remington K."/>
            <person name="Beeson K."/>
            <person name="Tran B."/>
            <person name="Rogers Y.-H."/>
            <person name="Friedman R."/>
            <person name="Venter J.C."/>
        </authorList>
    </citation>
    <scope>NUCLEOTIDE SEQUENCE [LARGE SCALE GENOMIC DNA]</scope>
    <source>
        <strain evidence="1 2">D2</strain>
    </source>
</reference>
<accession>A4C508</accession>